<organism evidence="2 3">
    <name type="scientific">Candidatus Giovannonibacteria bacterium RIFCSPHIGHO2_12_FULL_43_15</name>
    <dbReference type="NCBI Taxonomy" id="1798341"/>
    <lineage>
        <taxon>Bacteria</taxon>
        <taxon>Candidatus Giovannoniibacteriota</taxon>
    </lineage>
</organism>
<comment type="caution">
    <text evidence="2">The sequence shown here is derived from an EMBL/GenBank/DDBJ whole genome shotgun (WGS) entry which is preliminary data.</text>
</comment>
<sequence>MQILILLLSLFLTIPAFAGTASVENNISVEANSGGNSAKPGEIIEGPASADVQVKTIINGEVVEDIKIHKESSTGTVKIEKKFINKIATSAQEQNVKQNKNNENDKFFRNFFKRFFGWFKFW</sequence>
<feature type="signal peptide" evidence="1">
    <location>
        <begin position="1"/>
        <end position="18"/>
    </location>
</feature>
<reference evidence="2 3" key="1">
    <citation type="journal article" date="2016" name="Nat. Commun.">
        <title>Thousands of microbial genomes shed light on interconnected biogeochemical processes in an aquifer system.</title>
        <authorList>
            <person name="Anantharaman K."/>
            <person name="Brown C.T."/>
            <person name="Hug L.A."/>
            <person name="Sharon I."/>
            <person name="Castelle C.J."/>
            <person name="Probst A.J."/>
            <person name="Thomas B.C."/>
            <person name="Singh A."/>
            <person name="Wilkins M.J."/>
            <person name="Karaoz U."/>
            <person name="Brodie E.L."/>
            <person name="Williams K.H."/>
            <person name="Hubbard S.S."/>
            <person name="Banfield J.F."/>
        </authorList>
    </citation>
    <scope>NUCLEOTIDE SEQUENCE [LARGE SCALE GENOMIC DNA]</scope>
</reference>
<accession>A0A1F5WQV0</accession>
<protein>
    <recommendedName>
        <fullName evidence="4">DUF5666 domain-containing protein</fullName>
    </recommendedName>
</protein>
<evidence type="ECO:0000313" key="3">
    <source>
        <dbReference type="Proteomes" id="UP000177723"/>
    </source>
</evidence>
<keyword evidence="1" id="KW-0732">Signal</keyword>
<gene>
    <name evidence="2" type="ORF">A3F23_02220</name>
</gene>
<name>A0A1F5WQV0_9BACT</name>
<feature type="chain" id="PRO_5009522213" description="DUF5666 domain-containing protein" evidence="1">
    <location>
        <begin position="19"/>
        <end position="122"/>
    </location>
</feature>
<proteinExistence type="predicted"/>
<dbReference type="AlphaFoldDB" id="A0A1F5WQV0"/>
<dbReference type="Proteomes" id="UP000177723">
    <property type="component" value="Unassembled WGS sequence"/>
</dbReference>
<evidence type="ECO:0000313" key="2">
    <source>
        <dbReference type="EMBL" id="OGF78039.1"/>
    </source>
</evidence>
<evidence type="ECO:0000256" key="1">
    <source>
        <dbReference type="SAM" id="SignalP"/>
    </source>
</evidence>
<evidence type="ECO:0008006" key="4">
    <source>
        <dbReference type="Google" id="ProtNLM"/>
    </source>
</evidence>
<dbReference type="EMBL" id="MFHT01000006">
    <property type="protein sequence ID" value="OGF78039.1"/>
    <property type="molecule type" value="Genomic_DNA"/>
</dbReference>